<dbReference type="STRING" id="420778.A0A1S8B7U6"/>
<dbReference type="Pfam" id="PF01369">
    <property type="entry name" value="Sec7"/>
    <property type="match status" value="1"/>
</dbReference>
<feature type="compositionally biased region" description="Basic and acidic residues" evidence="2">
    <location>
        <begin position="185"/>
        <end position="200"/>
    </location>
</feature>
<feature type="compositionally biased region" description="Polar residues" evidence="2">
    <location>
        <begin position="313"/>
        <end position="325"/>
    </location>
</feature>
<accession>A0A1S8B7U6</accession>
<dbReference type="InterPro" id="IPR011993">
    <property type="entry name" value="PH-like_dom_sf"/>
</dbReference>
<protein>
    <submittedName>
        <fullName evidence="5">Protein transport protein sec73</fullName>
    </submittedName>
</protein>
<evidence type="ECO:0000313" key="5">
    <source>
        <dbReference type="EMBL" id="OMP83473.1"/>
    </source>
</evidence>
<keyword evidence="1" id="KW-0175">Coiled coil</keyword>
<dbReference type="PROSITE" id="PS50003">
    <property type="entry name" value="PH_DOMAIN"/>
    <property type="match status" value="1"/>
</dbReference>
<dbReference type="GO" id="GO:0005085">
    <property type="term" value="F:guanyl-nucleotide exchange factor activity"/>
    <property type="evidence" value="ECO:0007669"/>
    <property type="project" value="InterPro"/>
</dbReference>
<dbReference type="SUPFAM" id="SSF50729">
    <property type="entry name" value="PH domain-like"/>
    <property type="match status" value="1"/>
</dbReference>
<name>A0A1S8B7U6_9PEZI</name>
<feature type="compositionally biased region" description="Low complexity" evidence="2">
    <location>
        <begin position="381"/>
        <end position="395"/>
    </location>
</feature>
<dbReference type="Gene3D" id="2.30.29.30">
    <property type="entry name" value="Pleckstrin-homology domain (PH domain)/Phosphotyrosine-binding domain (PTB)"/>
    <property type="match status" value="1"/>
</dbReference>
<dbReference type="SMART" id="SM00233">
    <property type="entry name" value="PH"/>
    <property type="match status" value="1"/>
</dbReference>
<dbReference type="InterPro" id="IPR001849">
    <property type="entry name" value="PH_domain"/>
</dbReference>
<dbReference type="CDD" id="cd00171">
    <property type="entry name" value="Sec7"/>
    <property type="match status" value="1"/>
</dbReference>
<dbReference type="OrthoDB" id="430364at2759"/>
<feature type="domain" description="PH" evidence="3">
    <location>
        <begin position="766"/>
        <end position="895"/>
    </location>
</feature>
<dbReference type="SUPFAM" id="SSF48425">
    <property type="entry name" value="Sec7 domain"/>
    <property type="match status" value="1"/>
</dbReference>
<feature type="region of interest" description="Disordered" evidence="2">
    <location>
        <begin position="1312"/>
        <end position="1445"/>
    </location>
</feature>
<dbReference type="Gene3D" id="1.10.1000.11">
    <property type="entry name" value="Arf Nucleotide-binding Site Opener,domain 2"/>
    <property type="match status" value="1"/>
</dbReference>
<dbReference type="PANTHER" id="PTHR10663:SF405">
    <property type="entry name" value="ARF GUANINE NUCLEOTIDE EXCHANGE FACTOR SYT1"/>
    <property type="match status" value="1"/>
</dbReference>
<dbReference type="InterPro" id="IPR035999">
    <property type="entry name" value="Sec7_dom_sf"/>
</dbReference>
<sequence length="1445" mass="157592">MPLRGLRPGRSEKDLKRRSTLDPSSIFKREQASRAQSAVDLAPNRGIQSSDGSRPSHFDPRASWAGEPPPSPPVQEHNAQTRRFSMLKFRHASDPQLSQKAKEHAQMAAARDAPPVPAMPAGNFGAPGHPRTREVQQANSRPLAAPAIITTAPTMEPPANPPPKKKTKFPTFRRRLSFEPGVDSSPRKSTDHKRSAEHARPSLGGLMEARPSQEDPARLSVSRARESAVENGHSNAGSQTALGGRLSDSSRSDASSNDHVQIATNKRPLLTSHSTIFRLPRRNKEANRKSLFPLPARIPAPPEFPDTAPATPRASTSGVSVNSPHHSPDGTYSPPLTAVHRSNTDGSSNPSQPSSHSALSSAVNGASAAQHDLLRNDSTNSARSARSSHSLAPPAKVGLRGRSNTMGSIGGKSDDDPPPTPPQGQDGRLSTSTTGRASFSNLFHLGNRFRQNTEPNSPRRGSPGVLASGRGSHSTSLNISREALVVPEREEGETPGRYLERLEENIDRSLIASIVAKHGDEFSLAVLRSYMRRFMFFGDPIDMALRKLLMEVELPKETQQIDRVLQGFADRYHECNPGIFVSPEEAYFISFSIVLLNSDFFNPNNKRKMQKPDYIKNCNGGNASEVNDDVLATLYDNIVYTQFIHIDDEVDLRSLANRRSKKTKIIKNAVQDPVKKAQKEPVDPYTIIFENKLDILRPPIREVMQFEDPYSYKGTAQCIDLKSLHAAFARYGVIQIVSARSRPEAFMSPTTIENPDGAQAGVVEMPVTKVGILWRKDSKKKAARSPWQEWGAVLTRSSLSFFKNASWAKSLIHQHDSHEKAGGAGNPVVFRPPVEEFKPDYAIPMDQCVAASDSSYRKHKYAFVVFAKGGAEEVFLADDEADMNDWLARLNYTAAFETAGIRPRGLIGGSYDGQRNRAIRRLESSQSAKSIQGPTGQVTHTSGKIDNQLAQQIVKARRENIQRKVEEADDRLGAAVKQLDSRLRDARHLQVMAPIQPRTREHVMHAAGRMAAKLKWIRIEIVRMKAHRDILIMDMDEEKKIAIDAKRAKELESIPPVPALPSAASSPSTVQGPKSSRLSGLVRLGSKASGSTRPRSPRSPSMSGRPDTSGSDIIDDDIFTTPPETSQPSPGSPPAGWEIPPMNFGPSNRDSWAESTHSSHPGLDHRPSVSTIGDKAESVDESDVDSRHRRPSVSDAERNPSEVSMNVDGRPATPSAEDTERPAPGSPESRSKVRRSLHRTLRDTHSGSGHRRSGKGKESGSSAKSDELSGPSSPEVFPRAHQSFTVHGKKASVVTFGAEWQNLSAEERLRLRKSTTDDGSKLNIAVSGDDDATIRGRGRAASATSESSRTIRNLAQGPGPTLEEDEKQDGLGLKSLPKDVQWNNGRLSEEMADSGLASEPDDLSPTTTRDSATKAEKETALAAGNDEDSHTSGLHKNAQPQAVEA</sequence>
<dbReference type="EMBL" id="MSZU01000111">
    <property type="protein sequence ID" value="OMP83473.1"/>
    <property type="molecule type" value="Genomic_DNA"/>
</dbReference>
<feature type="compositionally biased region" description="Low complexity" evidence="2">
    <location>
        <begin position="241"/>
        <end position="255"/>
    </location>
</feature>
<feature type="compositionally biased region" description="Polar residues" evidence="2">
    <location>
        <begin position="1145"/>
        <end position="1159"/>
    </location>
</feature>
<gene>
    <name evidence="5" type="ORF">BK809_0004854</name>
</gene>
<reference evidence="5 6" key="1">
    <citation type="submission" date="2017-01" db="EMBL/GenBank/DDBJ databases">
        <title>Draft genome sequence of Diplodia seriata F98.1, a fungal species involved in grapevine trunk diseases.</title>
        <authorList>
            <person name="Robert-Siegwald G."/>
            <person name="Vallet J."/>
            <person name="Abou-Mansour E."/>
            <person name="Xu J."/>
            <person name="Rey P."/>
            <person name="Bertsch C."/>
            <person name="Rego C."/>
            <person name="Larignon P."/>
            <person name="Fontaine F."/>
            <person name="Lebrun M.-H."/>
        </authorList>
    </citation>
    <scope>NUCLEOTIDE SEQUENCE [LARGE SCALE GENOMIC DNA]</scope>
    <source>
        <strain evidence="5 6">F98.1</strain>
    </source>
</reference>
<feature type="compositionally biased region" description="Low complexity" evidence="2">
    <location>
        <begin position="1339"/>
        <end position="1352"/>
    </location>
</feature>
<evidence type="ECO:0000256" key="1">
    <source>
        <dbReference type="SAM" id="Coils"/>
    </source>
</evidence>
<feature type="compositionally biased region" description="Low complexity" evidence="2">
    <location>
        <begin position="347"/>
        <end position="361"/>
    </location>
</feature>
<feature type="compositionally biased region" description="Low complexity" evidence="2">
    <location>
        <begin position="142"/>
        <end position="154"/>
    </location>
</feature>
<comment type="caution">
    <text evidence="5">The sequence shown here is derived from an EMBL/GenBank/DDBJ whole genome shotgun (WGS) entry which is preliminary data.</text>
</comment>
<dbReference type="Proteomes" id="UP000190776">
    <property type="component" value="Unassembled WGS sequence"/>
</dbReference>
<feature type="coiled-coil region" evidence="1">
    <location>
        <begin position="951"/>
        <end position="978"/>
    </location>
</feature>
<feature type="compositionally biased region" description="Low complexity" evidence="2">
    <location>
        <begin position="1075"/>
        <end position="1106"/>
    </location>
</feature>
<dbReference type="PROSITE" id="PS50190">
    <property type="entry name" value="SEC7"/>
    <property type="match status" value="1"/>
</dbReference>
<evidence type="ECO:0000313" key="6">
    <source>
        <dbReference type="Proteomes" id="UP000190776"/>
    </source>
</evidence>
<dbReference type="GO" id="GO:0032012">
    <property type="term" value="P:regulation of ARF protein signal transduction"/>
    <property type="evidence" value="ECO:0007669"/>
    <property type="project" value="InterPro"/>
</dbReference>
<organism evidence="5 6">
    <name type="scientific">Diplodia seriata</name>
    <dbReference type="NCBI Taxonomy" id="420778"/>
    <lineage>
        <taxon>Eukaryota</taxon>
        <taxon>Fungi</taxon>
        <taxon>Dikarya</taxon>
        <taxon>Ascomycota</taxon>
        <taxon>Pezizomycotina</taxon>
        <taxon>Dothideomycetes</taxon>
        <taxon>Dothideomycetes incertae sedis</taxon>
        <taxon>Botryosphaeriales</taxon>
        <taxon>Botryosphaeriaceae</taxon>
        <taxon>Diplodia</taxon>
    </lineage>
</organism>
<feature type="compositionally biased region" description="Basic residues" evidence="2">
    <location>
        <begin position="163"/>
        <end position="175"/>
    </location>
</feature>
<dbReference type="SMART" id="SM00222">
    <property type="entry name" value="Sec7"/>
    <property type="match status" value="1"/>
</dbReference>
<dbReference type="InterPro" id="IPR000904">
    <property type="entry name" value="Sec7_dom"/>
</dbReference>
<evidence type="ECO:0000259" key="3">
    <source>
        <dbReference type="PROSITE" id="PS50003"/>
    </source>
</evidence>
<feature type="compositionally biased region" description="Basic and acidic residues" evidence="2">
    <location>
        <begin position="9"/>
        <end position="20"/>
    </location>
</feature>
<evidence type="ECO:0000259" key="4">
    <source>
        <dbReference type="PROSITE" id="PS50190"/>
    </source>
</evidence>
<evidence type="ECO:0000256" key="2">
    <source>
        <dbReference type="SAM" id="MobiDB-lite"/>
    </source>
</evidence>
<feature type="region of interest" description="Disordered" evidence="2">
    <location>
        <begin position="446"/>
        <end position="480"/>
    </location>
</feature>
<feature type="region of interest" description="Disordered" evidence="2">
    <location>
        <begin position="1056"/>
        <end position="1283"/>
    </location>
</feature>
<dbReference type="Pfam" id="PF00169">
    <property type="entry name" value="PH"/>
    <property type="match status" value="1"/>
</dbReference>
<dbReference type="PANTHER" id="PTHR10663">
    <property type="entry name" value="GUANYL-NUCLEOTIDE EXCHANGE FACTOR"/>
    <property type="match status" value="1"/>
</dbReference>
<dbReference type="InterPro" id="IPR023394">
    <property type="entry name" value="Sec7_C_sf"/>
</dbReference>
<feature type="compositionally biased region" description="Basic and acidic residues" evidence="2">
    <location>
        <begin position="211"/>
        <end position="228"/>
    </location>
</feature>
<feature type="region of interest" description="Disordered" evidence="2">
    <location>
        <begin position="1"/>
        <end position="434"/>
    </location>
</feature>
<proteinExistence type="predicted"/>
<feature type="domain" description="SEC7" evidence="4">
    <location>
        <begin position="458"/>
        <end position="641"/>
    </location>
</feature>
<feature type="compositionally biased region" description="Polar residues" evidence="2">
    <location>
        <begin position="1431"/>
        <end position="1445"/>
    </location>
</feature>